<name>A0A917T747_9ACTN</name>
<reference evidence="4" key="1">
    <citation type="journal article" date="2014" name="Int. J. Syst. Evol. Microbiol.">
        <title>Complete genome sequence of Corynebacterium casei LMG S-19264T (=DSM 44701T), isolated from a smear-ripened cheese.</title>
        <authorList>
            <consortium name="US DOE Joint Genome Institute (JGI-PGF)"/>
            <person name="Walter F."/>
            <person name="Albersmeier A."/>
            <person name="Kalinowski J."/>
            <person name="Ruckert C."/>
        </authorList>
    </citation>
    <scope>NUCLEOTIDE SEQUENCE</scope>
    <source>
        <strain evidence="4">JCM 19831</strain>
    </source>
</reference>
<keyword evidence="2" id="KW-0012">Acyltransferase</keyword>
<organism evidence="4 5">
    <name type="scientific">Dactylosporangium sucinum</name>
    <dbReference type="NCBI Taxonomy" id="1424081"/>
    <lineage>
        <taxon>Bacteria</taxon>
        <taxon>Bacillati</taxon>
        <taxon>Actinomycetota</taxon>
        <taxon>Actinomycetes</taxon>
        <taxon>Micromonosporales</taxon>
        <taxon>Micromonosporaceae</taxon>
        <taxon>Dactylosporangium</taxon>
    </lineage>
</organism>
<evidence type="ECO:0000256" key="1">
    <source>
        <dbReference type="ARBA" id="ARBA00022679"/>
    </source>
</evidence>
<dbReference type="GO" id="GO:0016747">
    <property type="term" value="F:acyltransferase activity, transferring groups other than amino-acyl groups"/>
    <property type="evidence" value="ECO:0007669"/>
    <property type="project" value="InterPro"/>
</dbReference>
<gene>
    <name evidence="4" type="ORF">GCM10007977_011690</name>
</gene>
<dbReference type="PANTHER" id="PTHR43877:SF1">
    <property type="entry name" value="ACETYLTRANSFERASE"/>
    <property type="match status" value="1"/>
</dbReference>
<dbReference type="CDD" id="cd04301">
    <property type="entry name" value="NAT_SF"/>
    <property type="match status" value="1"/>
</dbReference>
<comment type="caution">
    <text evidence="4">The sequence shown here is derived from an EMBL/GenBank/DDBJ whole genome shotgun (WGS) entry which is preliminary data.</text>
</comment>
<dbReference type="Pfam" id="PF00583">
    <property type="entry name" value="Acetyltransf_1"/>
    <property type="match status" value="1"/>
</dbReference>
<evidence type="ECO:0000313" key="4">
    <source>
        <dbReference type="EMBL" id="GGM12171.1"/>
    </source>
</evidence>
<dbReference type="PROSITE" id="PS51186">
    <property type="entry name" value="GNAT"/>
    <property type="match status" value="1"/>
</dbReference>
<protein>
    <submittedName>
        <fullName evidence="4">N-acetyltransferase</fullName>
    </submittedName>
</protein>
<dbReference type="InterPro" id="IPR000182">
    <property type="entry name" value="GNAT_dom"/>
</dbReference>
<keyword evidence="1" id="KW-0808">Transferase</keyword>
<dbReference type="InterPro" id="IPR050832">
    <property type="entry name" value="Bact_Acetyltransf"/>
</dbReference>
<dbReference type="EMBL" id="BMPI01000004">
    <property type="protein sequence ID" value="GGM12171.1"/>
    <property type="molecule type" value="Genomic_DNA"/>
</dbReference>
<accession>A0A917T747</accession>
<feature type="domain" description="N-acetyltransferase" evidence="3">
    <location>
        <begin position="7"/>
        <end position="143"/>
    </location>
</feature>
<evidence type="ECO:0000313" key="5">
    <source>
        <dbReference type="Proteomes" id="UP000642070"/>
    </source>
</evidence>
<dbReference type="InterPro" id="IPR016181">
    <property type="entry name" value="Acyl_CoA_acyltransferase"/>
</dbReference>
<dbReference type="PANTHER" id="PTHR43877">
    <property type="entry name" value="AMINOALKYLPHOSPHONATE N-ACETYLTRANSFERASE-RELATED-RELATED"/>
    <property type="match status" value="1"/>
</dbReference>
<dbReference type="Gene3D" id="3.40.630.30">
    <property type="match status" value="1"/>
</dbReference>
<evidence type="ECO:0000256" key="2">
    <source>
        <dbReference type="ARBA" id="ARBA00023315"/>
    </source>
</evidence>
<sequence>MTYVGRVHLRPAVERDVPALLAFWKLAAEDTNRVGDDTAAVSALIRRDPQALLLAVDGDEIVGSLIAGFDGWRCHLYRFAVRPDRRRQGIGKLLLDAAEARFRAFGGRRADAMVLDDNVLAHHAWSAGGYRAQPEWRRWVKGL</sequence>
<dbReference type="AlphaFoldDB" id="A0A917T747"/>
<dbReference type="Proteomes" id="UP000642070">
    <property type="component" value="Unassembled WGS sequence"/>
</dbReference>
<dbReference type="SUPFAM" id="SSF55729">
    <property type="entry name" value="Acyl-CoA N-acyltransferases (Nat)"/>
    <property type="match status" value="1"/>
</dbReference>
<proteinExistence type="predicted"/>
<evidence type="ECO:0000259" key="3">
    <source>
        <dbReference type="PROSITE" id="PS51186"/>
    </source>
</evidence>
<keyword evidence="5" id="KW-1185">Reference proteome</keyword>
<reference evidence="4" key="2">
    <citation type="submission" date="2020-09" db="EMBL/GenBank/DDBJ databases">
        <authorList>
            <person name="Sun Q."/>
            <person name="Ohkuma M."/>
        </authorList>
    </citation>
    <scope>NUCLEOTIDE SEQUENCE</scope>
    <source>
        <strain evidence="4">JCM 19831</strain>
    </source>
</reference>